<dbReference type="InterPro" id="IPR037523">
    <property type="entry name" value="VOC_core"/>
</dbReference>
<keyword evidence="2" id="KW-0479">Metal-binding</keyword>
<dbReference type="CDD" id="cd07249">
    <property type="entry name" value="MMCE"/>
    <property type="match status" value="1"/>
</dbReference>
<dbReference type="AlphaFoldDB" id="A0A0L0GFN5"/>
<dbReference type="NCBIfam" id="TIGR03081">
    <property type="entry name" value="metmalonyl_epim"/>
    <property type="match status" value="1"/>
</dbReference>
<gene>
    <name evidence="11" type="ORF">SARC_00225</name>
</gene>
<dbReference type="InterPro" id="IPR017515">
    <property type="entry name" value="MeMalonyl-CoA_epimerase"/>
</dbReference>
<evidence type="ECO:0000256" key="1">
    <source>
        <dbReference type="ARBA" id="ARBA00009308"/>
    </source>
</evidence>
<evidence type="ECO:0000256" key="2">
    <source>
        <dbReference type="ARBA" id="ARBA00022723"/>
    </source>
</evidence>
<evidence type="ECO:0000256" key="6">
    <source>
        <dbReference type="ARBA" id="ARBA00053742"/>
    </source>
</evidence>
<dbReference type="GO" id="GO:0005739">
    <property type="term" value="C:mitochondrion"/>
    <property type="evidence" value="ECO:0007669"/>
    <property type="project" value="TreeGrafter"/>
</dbReference>
<dbReference type="Pfam" id="PF13669">
    <property type="entry name" value="Glyoxalase_4"/>
    <property type="match status" value="1"/>
</dbReference>
<dbReference type="GO" id="GO:0046491">
    <property type="term" value="P:L-methylmalonyl-CoA metabolic process"/>
    <property type="evidence" value="ECO:0007669"/>
    <property type="project" value="TreeGrafter"/>
</dbReference>
<protein>
    <recommendedName>
        <fullName evidence="8">Methylmalonyl-CoA epimerase, mitochondrial</fullName>
        <ecNumber evidence="7">5.1.99.1</ecNumber>
    </recommendedName>
    <alternativeName>
        <fullName evidence="9">DL-methylmalonyl-CoA racemase</fullName>
    </alternativeName>
</protein>
<proteinExistence type="inferred from homology"/>
<keyword evidence="12" id="KW-1185">Reference proteome</keyword>
<keyword evidence="4" id="KW-0170">Cobalt</keyword>
<evidence type="ECO:0000256" key="3">
    <source>
        <dbReference type="ARBA" id="ARBA00023235"/>
    </source>
</evidence>
<dbReference type="InterPro" id="IPR029068">
    <property type="entry name" value="Glyas_Bleomycin-R_OHBP_Dase"/>
</dbReference>
<dbReference type="RefSeq" id="XP_014161556.1">
    <property type="nucleotide sequence ID" value="XM_014306081.1"/>
</dbReference>
<feature type="domain" description="VOC" evidence="10">
    <location>
        <begin position="49"/>
        <end position="180"/>
    </location>
</feature>
<dbReference type="FunFam" id="3.10.180.10:FF:000003">
    <property type="entry name" value="Methylmalonyl-CoA epimerase, mitochondrial"/>
    <property type="match status" value="1"/>
</dbReference>
<evidence type="ECO:0000256" key="5">
    <source>
        <dbReference type="ARBA" id="ARBA00050406"/>
    </source>
</evidence>
<dbReference type="SUPFAM" id="SSF54593">
    <property type="entry name" value="Glyoxalase/Bleomycin resistance protein/Dihydroxybiphenyl dioxygenase"/>
    <property type="match status" value="1"/>
</dbReference>
<dbReference type="EC" id="5.1.99.1" evidence="7"/>
<dbReference type="eggNOG" id="KOG2944">
    <property type="taxonomic scope" value="Eukaryota"/>
</dbReference>
<evidence type="ECO:0000256" key="9">
    <source>
        <dbReference type="ARBA" id="ARBA00081771"/>
    </source>
</evidence>
<dbReference type="STRING" id="667725.A0A0L0GFN5"/>
<organism evidence="11 12">
    <name type="scientific">Sphaeroforma arctica JP610</name>
    <dbReference type="NCBI Taxonomy" id="667725"/>
    <lineage>
        <taxon>Eukaryota</taxon>
        <taxon>Ichthyosporea</taxon>
        <taxon>Ichthyophonida</taxon>
        <taxon>Sphaeroforma</taxon>
    </lineage>
</organism>
<evidence type="ECO:0000313" key="11">
    <source>
        <dbReference type="EMBL" id="KNC87654.1"/>
    </source>
</evidence>
<evidence type="ECO:0000256" key="7">
    <source>
        <dbReference type="ARBA" id="ARBA00066411"/>
    </source>
</evidence>
<keyword evidence="3" id="KW-0413">Isomerase</keyword>
<dbReference type="OrthoDB" id="16820at2759"/>
<evidence type="ECO:0000256" key="8">
    <source>
        <dbReference type="ARBA" id="ARBA00071337"/>
    </source>
</evidence>
<dbReference type="GeneID" id="25900729"/>
<comment type="similarity">
    <text evidence="1">Belongs to the methylmalonyl-CoA epimerase family.</text>
</comment>
<dbReference type="PANTHER" id="PTHR43048">
    <property type="entry name" value="METHYLMALONYL-COA EPIMERASE"/>
    <property type="match status" value="1"/>
</dbReference>
<comment type="function">
    <text evidence="6">Methylmalonyl-CoA epimerase involved in propionyl-CoA metabolism.</text>
</comment>
<dbReference type="Proteomes" id="UP000054560">
    <property type="component" value="Unassembled WGS sequence"/>
</dbReference>
<dbReference type="Gene3D" id="3.10.180.10">
    <property type="entry name" value="2,3-Dihydroxybiphenyl 1,2-Dioxygenase, domain 1"/>
    <property type="match status" value="1"/>
</dbReference>
<evidence type="ECO:0000256" key="4">
    <source>
        <dbReference type="ARBA" id="ARBA00023285"/>
    </source>
</evidence>
<comment type="catalytic activity">
    <reaction evidence="5">
        <text>(R)-methylmalonyl-CoA = (S)-methylmalonyl-CoA</text>
        <dbReference type="Rhea" id="RHEA:20553"/>
        <dbReference type="ChEBI" id="CHEBI:57326"/>
        <dbReference type="ChEBI" id="CHEBI:57327"/>
        <dbReference type="EC" id="5.1.99.1"/>
    </reaction>
    <physiologicalReaction direction="right-to-left" evidence="5">
        <dbReference type="Rhea" id="RHEA:20555"/>
    </physiologicalReaction>
</comment>
<name>A0A0L0GFN5_9EUKA</name>
<dbReference type="PANTHER" id="PTHR43048:SF3">
    <property type="entry name" value="METHYLMALONYL-COA EPIMERASE, MITOCHONDRIAL"/>
    <property type="match status" value="1"/>
</dbReference>
<dbReference type="GO" id="GO:0046872">
    <property type="term" value="F:metal ion binding"/>
    <property type="evidence" value="ECO:0007669"/>
    <property type="project" value="UniProtKB-KW"/>
</dbReference>
<reference evidence="11 12" key="1">
    <citation type="submission" date="2011-02" db="EMBL/GenBank/DDBJ databases">
        <title>The Genome Sequence of Sphaeroforma arctica JP610.</title>
        <authorList>
            <consortium name="The Broad Institute Genome Sequencing Platform"/>
            <person name="Russ C."/>
            <person name="Cuomo C."/>
            <person name="Young S.K."/>
            <person name="Zeng Q."/>
            <person name="Gargeya S."/>
            <person name="Alvarado L."/>
            <person name="Berlin A."/>
            <person name="Chapman S.B."/>
            <person name="Chen Z."/>
            <person name="Freedman E."/>
            <person name="Gellesch M."/>
            <person name="Goldberg J."/>
            <person name="Griggs A."/>
            <person name="Gujja S."/>
            <person name="Heilman E."/>
            <person name="Heiman D."/>
            <person name="Howarth C."/>
            <person name="Mehta T."/>
            <person name="Neiman D."/>
            <person name="Pearson M."/>
            <person name="Roberts A."/>
            <person name="Saif S."/>
            <person name="Shea T."/>
            <person name="Shenoy N."/>
            <person name="Sisk P."/>
            <person name="Stolte C."/>
            <person name="Sykes S."/>
            <person name="White J."/>
            <person name="Yandava C."/>
            <person name="Burger G."/>
            <person name="Gray M.W."/>
            <person name="Holland P.W.H."/>
            <person name="King N."/>
            <person name="Lang F.B.F."/>
            <person name="Roger A.J."/>
            <person name="Ruiz-Trillo I."/>
            <person name="Haas B."/>
            <person name="Nusbaum C."/>
            <person name="Birren B."/>
        </authorList>
    </citation>
    <scope>NUCLEOTIDE SEQUENCE [LARGE SCALE GENOMIC DNA]</scope>
    <source>
        <strain evidence="11 12">JP610</strain>
    </source>
</reference>
<evidence type="ECO:0000259" key="10">
    <source>
        <dbReference type="PROSITE" id="PS51819"/>
    </source>
</evidence>
<dbReference type="EMBL" id="KQ241602">
    <property type="protein sequence ID" value="KNC87654.1"/>
    <property type="molecule type" value="Genomic_DNA"/>
</dbReference>
<evidence type="ECO:0000313" key="12">
    <source>
        <dbReference type="Proteomes" id="UP000054560"/>
    </source>
</evidence>
<dbReference type="PROSITE" id="PS51819">
    <property type="entry name" value="VOC"/>
    <property type="match status" value="1"/>
</dbReference>
<sequence>MVLPMFRSLAVPHTRAIFSSARALPCSAPNQMNAVRLQSTSAKSWQTGKLNHVAIAVPDLEQASQFWRDTMGAKSVSEPVPQPEHGVYTVFVVLGDGAKIELIHPYGDKSPIANFLAKNPSGGIHHICVETDKIDNAIKELPENGIRLLAKESKIGAHGNPVVFMHPKDTNGVLTELEETKNF</sequence>
<accession>A0A0L0GFN5</accession>
<dbReference type="GO" id="GO:0004493">
    <property type="term" value="F:methylmalonyl-CoA epimerase activity"/>
    <property type="evidence" value="ECO:0007669"/>
    <property type="project" value="UniProtKB-EC"/>
</dbReference>
<dbReference type="InterPro" id="IPR051785">
    <property type="entry name" value="MMCE/EMCE_epimerase"/>
</dbReference>